<name>F6F208_SPHCR</name>
<dbReference type="Proteomes" id="UP000007150">
    <property type="component" value="Chromosome 2"/>
</dbReference>
<dbReference type="EMBL" id="CP002799">
    <property type="protein sequence ID" value="AEG51574.1"/>
    <property type="molecule type" value="Genomic_DNA"/>
</dbReference>
<sequence length="111" mass="12860">MARYIILAFTNPVEGREAEYHHWYNNIAVPAYKTIPGLVHHGRYRIADVPKHYDFARDSEWQYCSLYSFETDDYEDFAANAGAALAAVKEYSFSDTIDKASFFEPTFVQMD</sequence>
<dbReference type="STRING" id="690566.Sphch_3995"/>
<reference evidence="1 2" key="1">
    <citation type="submission" date="2011-05" db="EMBL/GenBank/DDBJ databases">
        <title>Complete sequence of chromosome 2 of Sphingobium chlorophenolicum L-1.</title>
        <authorList>
            <consortium name="US DOE Joint Genome Institute"/>
            <person name="Lucas S."/>
            <person name="Han J."/>
            <person name="Lapidus A."/>
            <person name="Cheng J.-F."/>
            <person name="Goodwin L."/>
            <person name="Pitluck S."/>
            <person name="Peters L."/>
            <person name="Daligault H."/>
            <person name="Han C."/>
            <person name="Tapia R."/>
            <person name="Land M."/>
            <person name="Hauser L."/>
            <person name="Kyrpides N."/>
            <person name="Ivanova N."/>
            <person name="Pagani I."/>
            <person name="Turner P."/>
            <person name="Copley S."/>
            <person name="Woyke T."/>
        </authorList>
    </citation>
    <scope>NUCLEOTIDE SEQUENCE [LARGE SCALE GENOMIC DNA]</scope>
    <source>
        <strain evidence="1 2">L-1</strain>
    </source>
</reference>
<proteinExistence type="predicted"/>
<dbReference type="RefSeq" id="WP_013849797.1">
    <property type="nucleotide sequence ID" value="NC_015594.1"/>
</dbReference>
<evidence type="ECO:0000313" key="2">
    <source>
        <dbReference type="Proteomes" id="UP000007150"/>
    </source>
</evidence>
<accession>F6F208</accession>
<organism evidence="1 2">
    <name type="scientific">Sphingobium chlorophenolicum L-1</name>
    <dbReference type="NCBI Taxonomy" id="690566"/>
    <lineage>
        <taxon>Bacteria</taxon>
        <taxon>Pseudomonadati</taxon>
        <taxon>Pseudomonadota</taxon>
        <taxon>Alphaproteobacteria</taxon>
        <taxon>Sphingomonadales</taxon>
        <taxon>Sphingomonadaceae</taxon>
        <taxon>Sphingobium</taxon>
    </lineage>
</organism>
<dbReference type="SUPFAM" id="SSF54909">
    <property type="entry name" value="Dimeric alpha+beta barrel"/>
    <property type="match status" value="1"/>
</dbReference>
<gene>
    <name evidence="1" type="ORF">Sphch_3995</name>
</gene>
<protein>
    <recommendedName>
        <fullName evidence="3">Ethyl tert-butyl ether degradation EthD</fullName>
    </recommendedName>
</protein>
<evidence type="ECO:0008006" key="3">
    <source>
        <dbReference type="Google" id="ProtNLM"/>
    </source>
</evidence>
<keyword evidence="2" id="KW-1185">Reference proteome</keyword>
<dbReference type="KEGG" id="sch:Sphch_3995"/>
<evidence type="ECO:0000313" key="1">
    <source>
        <dbReference type="EMBL" id="AEG51574.1"/>
    </source>
</evidence>
<dbReference type="HOGENOM" id="CLU_2156723_0_0_5"/>
<dbReference type="AlphaFoldDB" id="F6F208"/>
<dbReference type="InterPro" id="IPR011008">
    <property type="entry name" value="Dimeric_a/b-barrel"/>
</dbReference>